<dbReference type="EMBL" id="JABXBU010002072">
    <property type="protein sequence ID" value="KAF8778297.1"/>
    <property type="molecule type" value="Genomic_DNA"/>
</dbReference>
<sequence length="120" mass="13270">MFAIYVTPAGHSVLLLLIVASIPAVITAVYQNGIGTGKNSEANFYLDGMQQGYIEKFNDVQVVPFLVSKDGFQLRKRAEKKQCHILVQKTELQQGTCTTLANHTPACHNDQYLAINLNEC</sequence>
<evidence type="ECO:0000313" key="2">
    <source>
        <dbReference type="EMBL" id="KAF8778297.1"/>
    </source>
</evidence>
<evidence type="ECO:0000256" key="1">
    <source>
        <dbReference type="SAM" id="Phobius"/>
    </source>
</evidence>
<reference evidence="2" key="2">
    <citation type="submission" date="2020-06" db="EMBL/GenBank/DDBJ databases">
        <authorList>
            <person name="Sheffer M."/>
        </authorList>
    </citation>
    <scope>NUCLEOTIDE SEQUENCE</scope>
</reference>
<dbReference type="OrthoDB" id="6434491at2759"/>
<organism evidence="2 3">
    <name type="scientific">Argiope bruennichi</name>
    <name type="common">Wasp spider</name>
    <name type="synonym">Aranea bruennichi</name>
    <dbReference type="NCBI Taxonomy" id="94029"/>
    <lineage>
        <taxon>Eukaryota</taxon>
        <taxon>Metazoa</taxon>
        <taxon>Ecdysozoa</taxon>
        <taxon>Arthropoda</taxon>
        <taxon>Chelicerata</taxon>
        <taxon>Arachnida</taxon>
        <taxon>Araneae</taxon>
        <taxon>Araneomorphae</taxon>
        <taxon>Entelegynae</taxon>
        <taxon>Araneoidea</taxon>
        <taxon>Araneidae</taxon>
        <taxon>Argiope</taxon>
    </lineage>
</organism>
<accession>A0A8T0ERD5</accession>
<gene>
    <name evidence="2" type="ORF">HNY73_015031</name>
</gene>
<comment type="caution">
    <text evidence="2">The sequence shown here is derived from an EMBL/GenBank/DDBJ whole genome shotgun (WGS) entry which is preliminary data.</text>
</comment>
<evidence type="ECO:0000313" key="3">
    <source>
        <dbReference type="Proteomes" id="UP000807504"/>
    </source>
</evidence>
<proteinExistence type="predicted"/>
<feature type="transmembrane region" description="Helical" evidence="1">
    <location>
        <begin position="12"/>
        <end position="30"/>
    </location>
</feature>
<dbReference type="Proteomes" id="UP000807504">
    <property type="component" value="Unassembled WGS sequence"/>
</dbReference>
<dbReference type="AlphaFoldDB" id="A0A8T0ERD5"/>
<keyword evidence="1" id="KW-0812">Transmembrane</keyword>
<protein>
    <submittedName>
        <fullName evidence="2">Uncharacterized protein</fullName>
    </submittedName>
</protein>
<keyword evidence="1" id="KW-0472">Membrane</keyword>
<name>A0A8T0ERD5_ARGBR</name>
<reference evidence="2" key="1">
    <citation type="journal article" date="2020" name="bioRxiv">
        <title>Chromosome-level reference genome of the European wasp spider Argiope bruennichi: a resource for studies on range expansion and evolutionary adaptation.</title>
        <authorList>
            <person name="Sheffer M.M."/>
            <person name="Hoppe A."/>
            <person name="Krehenwinkel H."/>
            <person name="Uhl G."/>
            <person name="Kuss A.W."/>
            <person name="Jensen L."/>
            <person name="Jensen C."/>
            <person name="Gillespie R.G."/>
            <person name="Hoff K.J."/>
            <person name="Prost S."/>
        </authorList>
    </citation>
    <scope>NUCLEOTIDE SEQUENCE</scope>
</reference>
<keyword evidence="1" id="KW-1133">Transmembrane helix</keyword>
<keyword evidence="3" id="KW-1185">Reference proteome</keyword>